<dbReference type="AlphaFoldDB" id="A0A7V7UW79"/>
<protein>
    <submittedName>
        <fullName evidence="3">Stage VI sporulation protein D</fullName>
    </submittedName>
</protein>
<accession>A0A7V7UW79</accession>
<dbReference type="Pfam" id="PF01476">
    <property type="entry name" value="LysM"/>
    <property type="match status" value="1"/>
</dbReference>
<dbReference type="OrthoDB" id="2966368at2"/>
<dbReference type="SUPFAM" id="SSF54106">
    <property type="entry name" value="LysM domain"/>
    <property type="match status" value="1"/>
</dbReference>
<dbReference type="RefSeq" id="WP_151573442.1">
    <property type="nucleotide sequence ID" value="NZ_WBOT01000002.1"/>
</dbReference>
<evidence type="ECO:0000259" key="2">
    <source>
        <dbReference type="PROSITE" id="PS51782"/>
    </source>
</evidence>
<dbReference type="PROSITE" id="PS51782">
    <property type="entry name" value="LYSM"/>
    <property type="match status" value="1"/>
</dbReference>
<sequence>MTQGNPSCLRFSLEESVWFQRGQEVLQLISISLDPNITIQESEQYVTIQGALELTGEYNRVEVDETEQQNAGYQAKFVQSVEERDEGVFEFTHFFPVDITIPNNRIQSIEDIGVEVESFDYDFPERSCMKLNANLMISGLYGEQREETENAVEEFEEASEAEEELEPLYRSSASIFEPPAQEEQEQEQESDFVTELRIEKAEQQEQDQEQQEELFRPFEAEARKQPEVPAAEVNEHEVTPPALQEAQITPQAAEEPKEAFPNIAFTAQRSETPAETYVAEVEEFKQVPLEESPVQEVKVTENVYMEESSSSSEQEVKKKKKSKNSMTLTEFFARKDENEMSKLKVCIVQHGDTLELLAERYEVSSQQLQRVNNLDINQDVFEGQVLYIPAVLTR</sequence>
<dbReference type="InterPro" id="IPR048862">
    <property type="entry name" value="SPOCS_spoVID_N"/>
</dbReference>
<proteinExistence type="predicted"/>
<dbReference type="Proteomes" id="UP000441354">
    <property type="component" value="Unassembled WGS sequence"/>
</dbReference>
<feature type="compositionally biased region" description="Basic and acidic residues" evidence="1">
    <location>
        <begin position="213"/>
        <end position="226"/>
    </location>
</feature>
<reference evidence="3 4" key="1">
    <citation type="journal article" date="2014" name="Arch. Microbiol.">
        <title>Bacillus mesophilum sp. nov., strain IITR-54T, a novel 4-chlorobiphenyl dechlorinating bacterium.</title>
        <authorList>
            <person name="Manickam N."/>
            <person name="Singh N.K."/>
            <person name="Bajaj A."/>
            <person name="Kumar R.M."/>
            <person name="Kaur G."/>
            <person name="Kaur N."/>
            <person name="Bala M."/>
            <person name="Kumar A."/>
            <person name="Mayilraj S."/>
        </authorList>
    </citation>
    <scope>NUCLEOTIDE SEQUENCE [LARGE SCALE GENOMIC DNA]</scope>
    <source>
        <strain evidence="3 4">IITR-54</strain>
    </source>
</reference>
<feature type="domain" description="LysM" evidence="2">
    <location>
        <begin position="344"/>
        <end position="388"/>
    </location>
</feature>
<evidence type="ECO:0000313" key="3">
    <source>
        <dbReference type="EMBL" id="KAB2334101.1"/>
    </source>
</evidence>
<organism evidence="3 4">
    <name type="scientific">Bacillus mesophilum</name>
    <dbReference type="NCBI Taxonomy" id="1071718"/>
    <lineage>
        <taxon>Bacteria</taxon>
        <taxon>Bacillati</taxon>
        <taxon>Bacillota</taxon>
        <taxon>Bacilli</taxon>
        <taxon>Bacillales</taxon>
        <taxon>Bacillaceae</taxon>
        <taxon>Bacillus</taxon>
    </lineage>
</organism>
<keyword evidence="4" id="KW-1185">Reference proteome</keyword>
<dbReference type="SMART" id="SM00257">
    <property type="entry name" value="LysM"/>
    <property type="match status" value="1"/>
</dbReference>
<dbReference type="InterPro" id="IPR018392">
    <property type="entry name" value="LysM"/>
</dbReference>
<dbReference type="NCBIfam" id="TIGR02907">
    <property type="entry name" value="spore_VI_D"/>
    <property type="match status" value="1"/>
</dbReference>
<dbReference type="CDD" id="cd00118">
    <property type="entry name" value="LysM"/>
    <property type="match status" value="1"/>
</dbReference>
<dbReference type="Gene3D" id="3.10.350.10">
    <property type="entry name" value="LysM domain"/>
    <property type="match status" value="1"/>
</dbReference>
<comment type="caution">
    <text evidence="3">The sequence shown here is derived from an EMBL/GenBank/DDBJ whole genome shotgun (WGS) entry which is preliminary data.</text>
</comment>
<gene>
    <name evidence="3" type="primary">spoVID</name>
    <name evidence="3" type="ORF">F7732_08480</name>
</gene>
<evidence type="ECO:0000313" key="4">
    <source>
        <dbReference type="Proteomes" id="UP000441354"/>
    </source>
</evidence>
<dbReference type="EMBL" id="WBOT01000002">
    <property type="protein sequence ID" value="KAB2334101.1"/>
    <property type="molecule type" value="Genomic_DNA"/>
</dbReference>
<dbReference type="InterPro" id="IPR014256">
    <property type="entry name" value="Spore_VI_D"/>
</dbReference>
<feature type="region of interest" description="Disordered" evidence="1">
    <location>
        <begin position="202"/>
        <end position="256"/>
    </location>
</feature>
<evidence type="ECO:0000256" key="1">
    <source>
        <dbReference type="SAM" id="MobiDB-lite"/>
    </source>
</evidence>
<name>A0A7V7UW79_9BACI</name>
<dbReference type="Pfam" id="PF20918">
    <property type="entry name" value="SPOCS_spoVID-N"/>
    <property type="match status" value="1"/>
</dbReference>
<dbReference type="InterPro" id="IPR036779">
    <property type="entry name" value="LysM_dom_sf"/>
</dbReference>